<protein>
    <submittedName>
        <fullName evidence="1">Uncharacterized protein</fullName>
    </submittedName>
</protein>
<keyword evidence="2" id="KW-1185">Reference proteome</keyword>
<accession>A0ABT6MKL7</accession>
<evidence type="ECO:0000313" key="1">
    <source>
        <dbReference type="EMBL" id="MDH6284858.1"/>
    </source>
</evidence>
<comment type="caution">
    <text evidence="1">The sequence shown here is derived from an EMBL/GenBank/DDBJ whole genome shotgun (WGS) entry which is preliminary data.</text>
</comment>
<proteinExistence type="predicted"/>
<evidence type="ECO:0000313" key="2">
    <source>
        <dbReference type="Proteomes" id="UP001160334"/>
    </source>
</evidence>
<gene>
    <name evidence="1" type="ORF">M2280_006121</name>
</gene>
<reference evidence="1 2" key="1">
    <citation type="submission" date="2023-04" db="EMBL/GenBank/DDBJ databases">
        <title>Forest soil microbial communities from Buena Vista Peninsula, Colon Province, Panama.</title>
        <authorList>
            <person name="Bouskill N."/>
        </authorList>
    </citation>
    <scope>NUCLEOTIDE SEQUENCE [LARGE SCALE GENOMIC DNA]</scope>
    <source>
        <strain evidence="1 2">CFH S0262</strain>
    </source>
</reference>
<organism evidence="1 2">
    <name type="scientific">Prescottella agglutinans</name>
    <dbReference type="NCBI Taxonomy" id="1644129"/>
    <lineage>
        <taxon>Bacteria</taxon>
        <taxon>Bacillati</taxon>
        <taxon>Actinomycetota</taxon>
        <taxon>Actinomycetes</taxon>
        <taxon>Mycobacteriales</taxon>
        <taxon>Nocardiaceae</taxon>
        <taxon>Prescottella</taxon>
    </lineage>
</organism>
<dbReference type="Proteomes" id="UP001160334">
    <property type="component" value="Unassembled WGS sequence"/>
</dbReference>
<name>A0ABT6MKL7_9NOCA</name>
<sequence>MLDNTPTPLGGFFVPKWFYDIGYQLWLWGIPPH</sequence>
<dbReference type="EMBL" id="JARXVC010000028">
    <property type="protein sequence ID" value="MDH6284858.1"/>
    <property type="molecule type" value="Genomic_DNA"/>
</dbReference>